<dbReference type="InterPro" id="IPR029056">
    <property type="entry name" value="Ribokinase-like"/>
</dbReference>
<evidence type="ECO:0000256" key="1">
    <source>
        <dbReference type="ARBA" id="ARBA00022741"/>
    </source>
</evidence>
<evidence type="ECO:0000256" key="4">
    <source>
        <dbReference type="ARBA" id="ARBA00023027"/>
    </source>
</evidence>
<evidence type="ECO:0000256" key="3">
    <source>
        <dbReference type="ARBA" id="ARBA00022857"/>
    </source>
</evidence>
<sequence length="308" mass="34034">MKKIEIIYQNKLLYKDFIWNKPLQKFSRGRLLVISGSRGKIDIPVQIIESAFKAGSGLVTFGYPRSLEKTYKGLIPEEISLPLPETLSGSLSVDSFSIINDFSREANLLFVGPGISQNAETMHLVWNILSKITCNTFVAGSGISALTIGINILKKANKPFNQLFEQKTVITYLNLGELKNLLDSIGSKQEITENDGSAIREGLFNLSNELGIYIVYNGKDEILIAGDNKLLVTPGHFNNSFKLVLMGIIASFLSQNSKNTLESIATAILLFKYAAELAVEKNPKATKIDIIKNIPNGMLKLEKEADFL</sequence>
<evidence type="ECO:0000313" key="7">
    <source>
        <dbReference type="EMBL" id="KKQ95224.1"/>
    </source>
</evidence>
<dbReference type="EMBL" id="LBVV01000002">
    <property type="protein sequence ID" value="KKQ95224.1"/>
    <property type="molecule type" value="Genomic_DNA"/>
</dbReference>
<dbReference type="Gene3D" id="3.40.1190.20">
    <property type="match status" value="1"/>
</dbReference>
<evidence type="ECO:0000313" key="8">
    <source>
        <dbReference type="Proteomes" id="UP000034207"/>
    </source>
</evidence>
<dbReference type="GO" id="GO:0005524">
    <property type="term" value="F:ATP binding"/>
    <property type="evidence" value="ECO:0007669"/>
    <property type="project" value="UniProtKB-KW"/>
</dbReference>
<accession>A0A0G0PAS6</accession>
<organism evidence="7 8">
    <name type="scientific">candidate division CPR2 bacterium GW2011_GWC2_39_10</name>
    <dbReference type="NCBI Taxonomy" id="1618345"/>
    <lineage>
        <taxon>Bacteria</taxon>
        <taxon>Bacteria division CPR2</taxon>
    </lineage>
</organism>
<dbReference type="PANTHER" id="PTHR12592:SF0">
    <property type="entry name" value="ATP-DEPENDENT (S)-NAD(P)H-HYDRATE DEHYDRATASE"/>
    <property type="match status" value="1"/>
</dbReference>
<keyword evidence="3" id="KW-0521">NADP</keyword>
<protein>
    <submittedName>
        <fullName evidence="7">YjeF-related protein</fullName>
    </submittedName>
</protein>
<keyword evidence="5" id="KW-0456">Lyase</keyword>
<name>A0A0G0PAS6_UNCC2</name>
<dbReference type="SUPFAM" id="SSF53613">
    <property type="entry name" value="Ribokinase-like"/>
    <property type="match status" value="1"/>
</dbReference>
<dbReference type="PANTHER" id="PTHR12592">
    <property type="entry name" value="ATP-DEPENDENT (S)-NAD(P)H-HYDRATE DEHYDRATASE FAMILY MEMBER"/>
    <property type="match status" value="1"/>
</dbReference>
<feature type="domain" description="YjeF C-terminal" evidence="6">
    <location>
        <begin position="33"/>
        <end position="295"/>
    </location>
</feature>
<evidence type="ECO:0000256" key="5">
    <source>
        <dbReference type="ARBA" id="ARBA00023239"/>
    </source>
</evidence>
<dbReference type="AlphaFoldDB" id="A0A0G0PAS6"/>
<dbReference type="GO" id="GO:0110051">
    <property type="term" value="P:metabolite repair"/>
    <property type="evidence" value="ECO:0007669"/>
    <property type="project" value="TreeGrafter"/>
</dbReference>
<dbReference type="STRING" id="1618345.UT18_C0002G0001"/>
<dbReference type="Proteomes" id="UP000034207">
    <property type="component" value="Unassembled WGS sequence"/>
</dbReference>
<evidence type="ECO:0000259" key="6">
    <source>
        <dbReference type="Pfam" id="PF01256"/>
    </source>
</evidence>
<gene>
    <name evidence="7" type="ORF">UT18_C0002G0001</name>
</gene>
<reference evidence="7 8" key="1">
    <citation type="journal article" date="2015" name="Nature">
        <title>rRNA introns, odd ribosomes, and small enigmatic genomes across a large radiation of phyla.</title>
        <authorList>
            <person name="Brown C.T."/>
            <person name="Hug L.A."/>
            <person name="Thomas B.C."/>
            <person name="Sharon I."/>
            <person name="Castelle C.J."/>
            <person name="Singh A."/>
            <person name="Wilkins M.J."/>
            <person name="Williams K.H."/>
            <person name="Banfield J.F."/>
        </authorList>
    </citation>
    <scope>NUCLEOTIDE SEQUENCE [LARGE SCALE GENOMIC DNA]</scope>
</reference>
<comment type="caution">
    <text evidence="7">The sequence shown here is derived from an EMBL/GenBank/DDBJ whole genome shotgun (WGS) entry which is preliminary data.</text>
</comment>
<keyword evidence="2" id="KW-0067">ATP-binding</keyword>
<dbReference type="GO" id="GO:0016836">
    <property type="term" value="F:hydro-lyase activity"/>
    <property type="evidence" value="ECO:0007669"/>
    <property type="project" value="InterPro"/>
</dbReference>
<keyword evidence="1" id="KW-0547">Nucleotide-binding</keyword>
<dbReference type="Pfam" id="PF01256">
    <property type="entry name" value="Carb_kinase"/>
    <property type="match status" value="1"/>
</dbReference>
<proteinExistence type="predicted"/>
<evidence type="ECO:0000256" key="2">
    <source>
        <dbReference type="ARBA" id="ARBA00022840"/>
    </source>
</evidence>
<keyword evidence="4" id="KW-0520">NAD</keyword>
<dbReference type="InterPro" id="IPR000631">
    <property type="entry name" value="CARKD"/>
</dbReference>